<dbReference type="InterPro" id="IPR001466">
    <property type="entry name" value="Beta-lactam-related"/>
</dbReference>
<comment type="caution">
    <text evidence="3">The sequence shown here is derived from an EMBL/GenBank/DDBJ whole genome shotgun (WGS) entry which is preliminary data.</text>
</comment>
<dbReference type="InterPro" id="IPR050789">
    <property type="entry name" value="Diverse_Enzym_Activities"/>
</dbReference>
<gene>
    <name evidence="3" type="ORF">GEV02_30485</name>
</gene>
<dbReference type="AlphaFoldDB" id="A0A6A7NBC3"/>
<dbReference type="RefSeq" id="WP_152841566.1">
    <property type="nucleotide sequence ID" value="NZ_WHUG01000021.1"/>
</dbReference>
<dbReference type="Gene3D" id="3.40.710.10">
    <property type="entry name" value="DD-peptidase/beta-lactamase superfamily"/>
    <property type="match status" value="1"/>
</dbReference>
<sequence>MHRFIKSVVLFAVAVLGGAAAAADLAGLDRYLQGEMQQRRIPGLQLAVVQAGKVVLLKSYGMAELPNSVPVGNGSVFSINSATKTFTGVAAMQLVDAGKLEVAAPVSRYLADLPAPWRGVTITQLLDHTSGIPNIISDETSALVVPGDVEAAWRLVQTLPMEFKPGERFSYNQTNYMLLGKVIDQLSGQPFAQFMQRRQFDAVRMPHTGFGDARDVIPHKAPSYRMDKDGKTLRPIIDDFPEQMRTGAGLNSSAEDLAHWIIALQSGKLVSKAGLARLWTRGQYNDGAPGRWALGWPAIGQGEYRAVAGIGGARSAFYVYPDQDLAVVILTNLSGASPEQMMDSVAGYFLPGLKRARAGG</sequence>
<dbReference type="PANTHER" id="PTHR43283">
    <property type="entry name" value="BETA-LACTAMASE-RELATED"/>
    <property type="match status" value="1"/>
</dbReference>
<protein>
    <submittedName>
        <fullName evidence="3">Serine hydrolase</fullName>
    </submittedName>
</protein>
<dbReference type="SUPFAM" id="SSF56601">
    <property type="entry name" value="beta-lactamase/transpeptidase-like"/>
    <property type="match status" value="1"/>
</dbReference>
<dbReference type="EMBL" id="WHUG01000021">
    <property type="protein sequence ID" value="MQA42469.1"/>
    <property type="molecule type" value="Genomic_DNA"/>
</dbReference>
<reference evidence="3 4" key="1">
    <citation type="submission" date="2019-10" db="EMBL/GenBank/DDBJ databases">
        <title>Two novel species isolated from a subtropical stream in China.</title>
        <authorList>
            <person name="Lu H."/>
        </authorList>
    </citation>
    <scope>NUCLEOTIDE SEQUENCE [LARGE SCALE GENOMIC DNA]</scope>
    <source>
        <strain evidence="3 4">FT29W</strain>
    </source>
</reference>
<keyword evidence="1" id="KW-0732">Signal</keyword>
<evidence type="ECO:0000313" key="4">
    <source>
        <dbReference type="Proteomes" id="UP000440498"/>
    </source>
</evidence>
<feature type="chain" id="PRO_5025591938" evidence="1">
    <location>
        <begin position="23"/>
        <end position="360"/>
    </location>
</feature>
<dbReference type="GO" id="GO:0016787">
    <property type="term" value="F:hydrolase activity"/>
    <property type="evidence" value="ECO:0007669"/>
    <property type="project" value="UniProtKB-KW"/>
</dbReference>
<organism evidence="3 4">
    <name type="scientific">Rugamonas aquatica</name>
    <dbReference type="NCBI Taxonomy" id="2743357"/>
    <lineage>
        <taxon>Bacteria</taxon>
        <taxon>Pseudomonadati</taxon>
        <taxon>Pseudomonadota</taxon>
        <taxon>Betaproteobacteria</taxon>
        <taxon>Burkholderiales</taxon>
        <taxon>Oxalobacteraceae</taxon>
        <taxon>Telluria group</taxon>
        <taxon>Rugamonas</taxon>
    </lineage>
</organism>
<keyword evidence="4" id="KW-1185">Reference proteome</keyword>
<dbReference type="Proteomes" id="UP000440498">
    <property type="component" value="Unassembled WGS sequence"/>
</dbReference>
<dbReference type="InterPro" id="IPR012338">
    <property type="entry name" value="Beta-lactam/transpept-like"/>
</dbReference>
<feature type="domain" description="Beta-lactamase-related" evidence="2">
    <location>
        <begin position="28"/>
        <end position="337"/>
    </location>
</feature>
<keyword evidence="3" id="KW-0378">Hydrolase</keyword>
<evidence type="ECO:0000256" key="1">
    <source>
        <dbReference type="SAM" id="SignalP"/>
    </source>
</evidence>
<accession>A0A6A7NBC3</accession>
<dbReference type="Pfam" id="PF00144">
    <property type="entry name" value="Beta-lactamase"/>
    <property type="match status" value="1"/>
</dbReference>
<dbReference type="PANTHER" id="PTHR43283:SF18">
    <property type="match status" value="1"/>
</dbReference>
<evidence type="ECO:0000259" key="2">
    <source>
        <dbReference type="Pfam" id="PF00144"/>
    </source>
</evidence>
<name>A0A6A7NBC3_9BURK</name>
<evidence type="ECO:0000313" key="3">
    <source>
        <dbReference type="EMBL" id="MQA42469.1"/>
    </source>
</evidence>
<proteinExistence type="predicted"/>
<feature type="signal peptide" evidence="1">
    <location>
        <begin position="1"/>
        <end position="22"/>
    </location>
</feature>